<keyword evidence="4" id="KW-1185">Reference proteome</keyword>
<name>A0AAN9PK16_CLITE</name>
<dbReference type="AlphaFoldDB" id="A0AAN9PK16"/>
<feature type="domain" description="DUF7870" evidence="2">
    <location>
        <begin position="235"/>
        <end position="402"/>
    </location>
</feature>
<dbReference type="PANTHER" id="PTHR33597:SF11">
    <property type="entry name" value="OS07G0620600 PROTEIN"/>
    <property type="match status" value="1"/>
</dbReference>
<dbReference type="InterPro" id="IPR057192">
    <property type="entry name" value="DUF7870"/>
</dbReference>
<keyword evidence="1" id="KW-1133">Transmembrane helix</keyword>
<dbReference type="Proteomes" id="UP001359559">
    <property type="component" value="Unassembled WGS sequence"/>
</dbReference>
<evidence type="ECO:0000256" key="1">
    <source>
        <dbReference type="SAM" id="Phobius"/>
    </source>
</evidence>
<feature type="transmembrane region" description="Helical" evidence="1">
    <location>
        <begin position="32"/>
        <end position="49"/>
    </location>
</feature>
<organism evidence="3 4">
    <name type="scientific">Clitoria ternatea</name>
    <name type="common">Butterfly pea</name>
    <dbReference type="NCBI Taxonomy" id="43366"/>
    <lineage>
        <taxon>Eukaryota</taxon>
        <taxon>Viridiplantae</taxon>
        <taxon>Streptophyta</taxon>
        <taxon>Embryophyta</taxon>
        <taxon>Tracheophyta</taxon>
        <taxon>Spermatophyta</taxon>
        <taxon>Magnoliopsida</taxon>
        <taxon>eudicotyledons</taxon>
        <taxon>Gunneridae</taxon>
        <taxon>Pentapetalae</taxon>
        <taxon>rosids</taxon>
        <taxon>fabids</taxon>
        <taxon>Fabales</taxon>
        <taxon>Fabaceae</taxon>
        <taxon>Papilionoideae</taxon>
        <taxon>50 kb inversion clade</taxon>
        <taxon>NPAAA clade</taxon>
        <taxon>indigoferoid/millettioid clade</taxon>
        <taxon>Phaseoleae</taxon>
        <taxon>Clitoria</taxon>
    </lineage>
</organism>
<comment type="caution">
    <text evidence="3">The sequence shown here is derived from an EMBL/GenBank/DDBJ whole genome shotgun (WGS) entry which is preliminary data.</text>
</comment>
<evidence type="ECO:0000259" key="2">
    <source>
        <dbReference type="Pfam" id="PF25276"/>
    </source>
</evidence>
<proteinExistence type="predicted"/>
<accession>A0AAN9PK16</accession>
<dbReference type="Pfam" id="PF25276">
    <property type="entry name" value="DUF7870"/>
    <property type="match status" value="1"/>
</dbReference>
<evidence type="ECO:0000313" key="4">
    <source>
        <dbReference type="Proteomes" id="UP001359559"/>
    </source>
</evidence>
<reference evidence="3 4" key="1">
    <citation type="submission" date="2024-01" db="EMBL/GenBank/DDBJ databases">
        <title>The genomes of 5 underutilized Papilionoideae crops provide insights into root nodulation and disease resistance.</title>
        <authorList>
            <person name="Yuan L."/>
        </authorList>
    </citation>
    <scope>NUCLEOTIDE SEQUENCE [LARGE SCALE GENOMIC DNA]</scope>
    <source>
        <strain evidence="3">LY-2023</strain>
        <tissue evidence="3">Leaf</tissue>
    </source>
</reference>
<dbReference type="EMBL" id="JAYKXN010000003">
    <property type="protein sequence ID" value="KAK7301116.1"/>
    <property type="molecule type" value="Genomic_DNA"/>
</dbReference>
<protein>
    <recommendedName>
        <fullName evidence="2">DUF7870 domain-containing protein</fullName>
    </recommendedName>
</protein>
<sequence length="403" mass="47018">MPLLPIKITSLALKPKSYYLIIRLSNSKTSNIFYPLLFLALFIASFPLINSSIISREQISIPQQAQPNSAKHQTTSISINKDRLLTLIFHDLTNDGLMKKAQQHYKAIFMNNEEEGFQYHVINEYNMDNIPSNSLEKQNTIQENTIDFYFTDNFPTTSQFIEKTLKIGGVVTIFLNDVNPSTSLHKPSNYNIKYMRRFGNIIAIAMKKTKEFNIPSLGTQRKLLRFIPEAKKVALQNLEDVLLEPPRSTSGKSRVYLKRTRYLPDLMGDSLESYPRHVFIDVELAEKEKRRETDWFSKNYPTRNKNFEMYKISIADGGRQTEMTDWLRKNVREEEYVVMKAEAEVVEEIMNSKSIMLVDELFLECKPHRVKFGNKRSRRAYWECLALYGKLRDEGVAVHQWWG</sequence>
<gene>
    <name evidence="3" type="ORF">RJT34_11977</name>
</gene>
<keyword evidence="1" id="KW-0812">Transmembrane</keyword>
<dbReference type="PANTHER" id="PTHR33597">
    <property type="entry name" value="OS02G0760400 PROTEIN"/>
    <property type="match status" value="1"/>
</dbReference>
<keyword evidence="1" id="KW-0472">Membrane</keyword>
<evidence type="ECO:0000313" key="3">
    <source>
        <dbReference type="EMBL" id="KAK7301116.1"/>
    </source>
</evidence>